<dbReference type="EC" id="3.4.19.12" evidence="2"/>
<evidence type="ECO:0000256" key="1">
    <source>
        <dbReference type="ARBA" id="ARBA00006616"/>
    </source>
</evidence>
<dbReference type="GO" id="GO:0004843">
    <property type="term" value="F:cysteine-type deubiquitinase activity"/>
    <property type="evidence" value="ECO:0007669"/>
    <property type="project" value="UniProtKB-UniRule"/>
</dbReference>
<dbReference type="PANTHER" id="PTHR18063">
    <property type="entry name" value="NF-E2 INDUCIBLE PROTEIN"/>
    <property type="match status" value="1"/>
</dbReference>
<feature type="compositionally biased region" description="Acidic residues" evidence="3">
    <location>
        <begin position="62"/>
        <end position="71"/>
    </location>
</feature>
<keyword evidence="2" id="KW-0788">Thiol protease</keyword>
<feature type="compositionally biased region" description="Polar residues" evidence="3">
    <location>
        <begin position="1"/>
        <end position="15"/>
    </location>
</feature>
<keyword evidence="6" id="KW-1185">Reference proteome</keyword>
<dbReference type="PANTHER" id="PTHR18063:SF6">
    <property type="entry name" value="UBIQUITIN CARBOXYL-TERMINAL HYDROLASE"/>
    <property type="match status" value="1"/>
</dbReference>
<keyword evidence="2 5" id="KW-0378">Hydrolase</keyword>
<accession>A0A6J8AXK6</accession>
<gene>
    <name evidence="5" type="ORF">MCOR_12464</name>
</gene>
<dbReference type="Pfam" id="PF04424">
    <property type="entry name" value="MINDY_DUB"/>
    <property type="match status" value="1"/>
</dbReference>
<protein>
    <recommendedName>
        <fullName evidence="2">Ubiquitin carboxyl-terminal hydrolase</fullName>
        <ecNumber evidence="2">3.4.19.12</ecNumber>
    </recommendedName>
</protein>
<comment type="function">
    <text evidence="2">Hydrolase that can specifically remove 'Lys-48'-linked conjugated ubiquitin from proteins. Has exodeubiquitinase activity and has a preference for long polyubiquitin chains. May play a regulatory role at the level of protein turnover.</text>
</comment>
<evidence type="ECO:0000259" key="4">
    <source>
        <dbReference type="Pfam" id="PF04424"/>
    </source>
</evidence>
<dbReference type="GO" id="GO:1990380">
    <property type="term" value="F:K48-linked deubiquitinase activity"/>
    <property type="evidence" value="ECO:0007669"/>
    <property type="project" value="UniProtKB-UniRule"/>
</dbReference>
<dbReference type="InterPro" id="IPR033979">
    <property type="entry name" value="MINDY_domain"/>
</dbReference>
<comment type="similarity">
    <text evidence="1 2">Belongs to the MINDY deubiquitinase family. FAM63 subfamily.</text>
</comment>
<dbReference type="GO" id="GO:0016807">
    <property type="term" value="F:cysteine-type carboxypeptidase activity"/>
    <property type="evidence" value="ECO:0007669"/>
    <property type="project" value="TreeGrafter"/>
</dbReference>
<keyword evidence="2" id="KW-0833">Ubl conjugation pathway</keyword>
<feature type="compositionally biased region" description="Polar residues" evidence="3">
    <location>
        <begin position="96"/>
        <end position="114"/>
    </location>
</feature>
<feature type="region of interest" description="Disordered" evidence="3">
    <location>
        <begin position="1"/>
        <end position="130"/>
    </location>
</feature>
<name>A0A6J8AXK6_MYTCO</name>
<feature type="compositionally biased region" description="Low complexity" evidence="3">
    <location>
        <begin position="503"/>
        <end position="516"/>
    </location>
</feature>
<dbReference type="InterPro" id="IPR007518">
    <property type="entry name" value="MINDY"/>
</dbReference>
<dbReference type="GO" id="GO:0005829">
    <property type="term" value="C:cytosol"/>
    <property type="evidence" value="ECO:0007669"/>
    <property type="project" value="TreeGrafter"/>
</dbReference>
<dbReference type="GO" id="GO:0036435">
    <property type="term" value="F:K48-linked polyubiquitin modification-dependent protein binding"/>
    <property type="evidence" value="ECO:0007669"/>
    <property type="project" value="UniProtKB-UniRule"/>
</dbReference>
<reference evidence="5 6" key="1">
    <citation type="submission" date="2020-06" db="EMBL/GenBank/DDBJ databases">
        <authorList>
            <person name="Li R."/>
            <person name="Bekaert M."/>
        </authorList>
    </citation>
    <scope>NUCLEOTIDE SEQUENCE [LARGE SCALE GENOMIC DNA]</scope>
    <source>
        <strain evidence="6">wild</strain>
    </source>
</reference>
<feature type="compositionally biased region" description="Basic and acidic residues" evidence="3">
    <location>
        <begin position="48"/>
        <end position="61"/>
    </location>
</feature>
<dbReference type="AlphaFoldDB" id="A0A6J8AXK6"/>
<evidence type="ECO:0000313" key="5">
    <source>
        <dbReference type="EMBL" id="CAC5375493.1"/>
    </source>
</evidence>
<organism evidence="5 6">
    <name type="scientific">Mytilus coruscus</name>
    <name type="common">Sea mussel</name>
    <dbReference type="NCBI Taxonomy" id="42192"/>
    <lineage>
        <taxon>Eukaryota</taxon>
        <taxon>Metazoa</taxon>
        <taxon>Spiralia</taxon>
        <taxon>Lophotrochozoa</taxon>
        <taxon>Mollusca</taxon>
        <taxon>Bivalvia</taxon>
        <taxon>Autobranchia</taxon>
        <taxon>Pteriomorphia</taxon>
        <taxon>Mytilida</taxon>
        <taxon>Mytiloidea</taxon>
        <taxon>Mytilidae</taxon>
        <taxon>Mytilinae</taxon>
        <taxon>Mytilus</taxon>
    </lineage>
</organism>
<dbReference type="GO" id="GO:0071108">
    <property type="term" value="P:protein K48-linked deubiquitination"/>
    <property type="evidence" value="ECO:0007669"/>
    <property type="project" value="TreeGrafter"/>
</dbReference>
<proteinExistence type="inferred from homology"/>
<dbReference type="GO" id="GO:0006508">
    <property type="term" value="P:proteolysis"/>
    <property type="evidence" value="ECO:0007669"/>
    <property type="project" value="UniProtKB-KW"/>
</dbReference>
<dbReference type="OrthoDB" id="10261212at2759"/>
<evidence type="ECO:0000313" key="6">
    <source>
        <dbReference type="Proteomes" id="UP000507470"/>
    </source>
</evidence>
<feature type="domain" description="MINDY deubiquitinase" evidence="4">
    <location>
        <begin position="173"/>
        <end position="424"/>
    </location>
</feature>
<evidence type="ECO:0000256" key="2">
    <source>
        <dbReference type="RuleBase" id="RU367139"/>
    </source>
</evidence>
<dbReference type="GO" id="GO:0071944">
    <property type="term" value="C:cell periphery"/>
    <property type="evidence" value="ECO:0007669"/>
    <property type="project" value="TreeGrafter"/>
</dbReference>
<sequence length="556" mass="62748">MCLEDTTTLDQSQPDVYSPPGEDMPVPNSDIVTGETMETDKWALPSNKRNEKSTEADKETNNSEDNEVSGDEELKVKLPPSKKGISEMSDSKDNSHMSNVSKFQSSESEILNSETKSELTVKLPPIEGDEQELATKDGATLQESLKLESTDCVNERSQSPMDDKSSCGSLEGVYQIKWAKFKGKEIPIITQNENGPCPLLAIMNVLLLKGKIKFTSDTEIISSEQMMAHLGECIFANKPQNATEVVQLNYEQNMQDAMAVIHKLQTGLDVNVRFNGVSEFEYTPECIIFDLLGISLYHGWLVDPQNQSEVVAIGNCSYNQLVEKIISQRSSESHQLVTEALVAEGFLDRTASQLTYHGLCELSSTLKPDQLCVFFRNNHFCTLYRQKDELFLLVTDQGFLHERNVVWETLNNVEGDHYFVDSEFHTYTKPTPQEPVLPPDVTVNSDEQVNHDYLLAMSLQQEQQMCAEQMEIAEAPQQQPQHRRSNLSDAEFAARLQAEEDAQAAQHAAQPPAQQHGNQRMPPGSSQQRSRERERPRDRDRHRERSREKDSNCCIL</sequence>
<dbReference type="Proteomes" id="UP000507470">
    <property type="component" value="Unassembled WGS sequence"/>
</dbReference>
<dbReference type="EMBL" id="CACVKT020002154">
    <property type="protein sequence ID" value="CAC5375493.1"/>
    <property type="molecule type" value="Genomic_DNA"/>
</dbReference>
<comment type="catalytic activity">
    <reaction evidence="2">
        <text>Thiol-dependent hydrolysis of ester, thioester, amide, peptide and isopeptide bonds formed by the C-terminal Gly of ubiquitin (a 76-residue protein attached to proteins as an intracellular targeting signal).</text>
        <dbReference type="EC" id="3.4.19.12"/>
    </reaction>
</comment>
<dbReference type="GO" id="GO:0140934">
    <property type="term" value="F:histone deubiquitinase activity"/>
    <property type="evidence" value="ECO:0007669"/>
    <property type="project" value="UniProtKB-UniRule"/>
</dbReference>
<keyword evidence="2" id="KW-0645">Protease</keyword>
<evidence type="ECO:0000256" key="3">
    <source>
        <dbReference type="SAM" id="MobiDB-lite"/>
    </source>
</evidence>
<feature type="region of interest" description="Disordered" evidence="3">
    <location>
        <begin position="497"/>
        <end position="556"/>
    </location>
</feature>
<feature type="compositionally biased region" description="Basic and acidic residues" evidence="3">
    <location>
        <begin position="529"/>
        <end position="556"/>
    </location>
</feature>